<dbReference type="InterPro" id="IPR043837">
    <property type="entry name" value="Mtf2-like_C"/>
</dbReference>
<proteinExistence type="predicted"/>
<name>A0AAN6GBW0_9BASI</name>
<evidence type="ECO:0000313" key="3">
    <source>
        <dbReference type="EMBL" id="KAK0532183.1"/>
    </source>
</evidence>
<evidence type="ECO:0000313" key="4">
    <source>
        <dbReference type="Proteomes" id="UP001176521"/>
    </source>
</evidence>
<dbReference type="InterPro" id="IPR040009">
    <property type="entry name" value="Mtf2/C5D6.12-like"/>
</dbReference>
<dbReference type="PANTHER" id="PTHR39468:SF1">
    <property type="entry name" value="MTF2-LIKE C-TERMINAL DOMAIN-CONTAINING PROTEIN"/>
    <property type="match status" value="1"/>
</dbReference>
<feature type="domain" description="Mtf2-like C-terminal" evidence="2">
    <location>
        <begin position="90"/>
        <end position="199"/>
    </location>
</feature>
<dbReference type="AlphaFoldDB" id="A0AAN6GBW0"/>
<dbReference type="PANTHER" id="PTHR39468">
    <property type="entry name" value="CHROMOSOME 7, WHOLE GENOME SHOTGUN SEQUENCE"/>
    <property type="match status" value="1"/>
</dbReference>
<dbReference type="GO" id="GO:0005739">
    <property type="term" value="C:mitochondrion"/>
    <property type="evidence" value="ECO:0007669"/>
    <property type="project" value="InterPro"/>
</dbReference>
<dbReference type="EMBL" id="JAPDMQ010000166">
    <property type="protein sequence ID" value="KAK0532183.1"/>
    <property type="molecule type" value="Genomic_DNA"/>
</dbReference>
<protein>
    <recommendedName>
        <fullName evidence="2">Mtf2-like C-terminal domain-containing protein</fullName>
    </recommendedName>
</protein>
<reference evidence="3" key="1">
    <citation type="journal article" date="2023" name="PhytoFront">
        <title>Draft Genome Resources of Seven Strains of Tilletia horrida, Causal Agent of Kernel Smut of Rice.</title>
        <authorList>
            <person name="Khanal S."/>
            <person name="Antony Babu S."/>
            <person name="Zhou X.G."/>
        </authorList>
    </citation>
    <scope>NUCLEOTIDE SEQUENCE</scope>
    <source>
        <strain evidence="3">TX3</strain>
    </source>
</reference>
<sequence length="340" mass="36367">MLSRTTAAAGQRLRSQCARCGGWQASGSAALSAPGLPPAPSAAPPQAQRRHPAFTQTRGIGQLPRNRFGRQREGTAAQASPFEVDIKMDEVKEALNTCGTVQKTWEWALANIWGASATTPTQLPPYGIHTAFYAPAIHSLFLHFRDSLRSPHAALSVLDVTRSRSAESLVLGSTPALYADAVKLHWTLRRDLSSVRDVVRMAKRIGILSAPADGSVGSGDGPYRGFGSARSRYSSNLPSPVGANEDAVLRKQVEIALDEARREALSGGAAVRTRTTRRTRESDDFDLDGEDAAWGREHIRGGRSGPSQLPWAQQQQLAIADDIAHLLLPDGPGAGNAAVE</sequence>
<gene>
    <name evidence="3" type="ORF">OC842_003377</name>
</gene>
<keyword evidence="4" id="KW-1185">Reference proteome</keyword>
<evidence type="ECO:0000259" key="2">
    <source>
        <dbReference type="Pfam" id="PF19189"/>
    </source>
</evidence>
<accession>A0AAN6GBW0</accession>
<feature type="region of interest" description="Disordered" evidence="1">
    <location>
        <begin position="28"/>
        <end position="54"/>
    </location>
</feature>
<comment type="caution">
    <text evidence="3">The sequence shown here is derived from an EMBL/GenBank/DDBJ whole genome shotgun (WGS) entry which is preliminary data.</text>
</comment>
<feature type="region of interest" description="Disordered" evidence="1">
    <location>
        <begin position="268"/>
        <end position="288"/>
    </location>
</feature>
<organism evidence="3 4">
    <name type="scientific">Tilletia horrida</name>
    <dbReference type="NCBI Taxonomy" id="155126"/>
    <lineage>
        <taxon>Eukaryota</taxon>
        <taxon>Fungi</taxon>
        <taxon>Dikarya</taxon>
        <taxon>Basidiomycota</taxon>
        <taxon>Ustilaginomycotina</taxon>
        <taxon>Exobasidiomycetes</taxon>
        <taxon>Tilletiales</taxon>
        <taxon>Tilletiaceae</taxon>
        <taxon>Tilletia</taxon>
    </lineage>
</organism>
<dbReference type="Proteomes" id="UP001176521">
    <property type="component" value="Unassembled WGS sequence"/>
</dbReference>
<dbReference type="Pfam" id="PF19189">
    <property type="entry name" value="Mtf2"/>
    <property type="match status" value="1"/>
</dbReference>
<evidence type="ECO:0000256" key="1">
    <source>
        <dbReference type="SAM" id="MobiDB-lite"/>
    </source>
</evidence>